<protein>
    <submittedName>
        <fullName evidence="4">DNA starvation/stationary phase protection protein</fullName>
    </submittedName>
</protein>
<dbReference type="InterPro" id="IPR012347">
    <property type="entry name" value="Ferritin-like"/>
</dbReference>
<evidence type="ECO:0000256" key="1">
    <source>
        <dbReference type="ARBA" id="ARBA00009497"/>
    </source>
</evidence>
<proteinExistence type="inferred from homology"/>
<feature type="domain" description="Ferritin/DPS" evidence="3">
    <location>
        <begin position="10"/>
        <end position="147"/>
    </location>
</feature>
<dbReference type="Proteomes" id="UP000440978">
    <property type="component" value="Unassembled WGS sequence"/>
</dbReference>
<name>A0A6N8CMX4_9BACI</name>
<dbReference type="InterPro" id="IPR002177">
    <property type="entry name" value="DPS_DNA-bd"/>
</dbReference>
<evidence type="ECO:0000259" key="3">
    <source>
        <dbReference type="Pfam" id="PF00210"/>
    </source>
</evidence>
<accession>A0A6N8CMX4</accession>
<sequence length="148" mass="17425">MENKEARPFLNQLLANLHVMYVKLHRYHWLIQGPHFFALHAKFEELYNEVAEDLDTVAERILSIECIPVATMSKFLDIATLEEAQTESHEEEILTRLKKDYEQLIQEIKDGIESLEHAHDEPTIDMLITLQGKYEKHVWMLRAILAKE</sequence>
<dbReference type="CDD" id="cd01043">
    <property type="entry name" value="DPS"/>
    <property type="match status" value="1"/>
</dbReference>
<dbReference type="InterPro" id="IPR008331">
    <property type="entry name" value="Ferritin_DPS_dom"/>
</dbReference>
<evidence type="ECO:0000313" key="5">
    <source>
        <dbReference type="Proteomes" id="UP000440978"/>
    </source>
</evidence>
<dbReference type="AlphaFoldDB" id="A0A6N8CMX4"/>
<organism evidence="4 5">
    <name type="scientific">Terrilactibacillus tamarindi</name>
    <dbReference type="NCBI Taxonomy" id="2599694"/>
    <lineage>
        <taxon>Bacteria</taxon>
        <taxon>Bacillati</taxon>
        <taxon>Bacillota</taxon>
        <taxon>Bacilli</taxon>
        <taxon>Bacillales</taxon>
        <taxon>Bacillaceae</taxon>
        <taxon>Terrilactibacillus</taxon>
    </lineage>
</organism>
<dbReference type="SUPFAM" id="SSF47240">
    <property type="entry name" value="Ferritin-like"/>
    <property type="match status" value="1"/>
</dbReference>
<dbReference type="PANTHER" id="PTHR42932:SF1">
    <property type="entry name" value="GENERAL STRESS PROTEIN 20U"/>
    <property type="match status" value="1"/>
</dbReference>
<dbReference type="GO" id="GO:0016722">
    <property type="term" value="F:oxidoreductase activity, acting on metal ions"/>
    <property type="evidence" value="ECO:0007669"/>
    <property type="project" value="InterPro"/>
</dbReference>
<gene>
    <name evidence="4" type="ORF">GMB86_00675</name>
</gene>
<keyword evidence="5" id="KW-1185">Reference proteome</keyword>
<dbReference type="EMBL" id="WNHB01000001">
    <property type="protein sequence ID" value="MTT30527.1"/>
    <property type="molecule type" value="Genomic_DNA"/>
</dbReference>
<evidence type="ECO:0000313" key="4">
    <source>
        <dbReference type="EMBL" id="MTT30527.1"/>
    </source>
</evidence>
<dbReference type="PIRSF" id="PIRSF005900">
    <property type="entry name" value="Dps"/>
    <property type="match status" value="1"/>
</dbReference>
<dbReference type="PROSITE" id="PS00818">
    <property type="entry name" value="DPS_1"/>
    <property type="match status" value="1"/>
</dbReference>
<dbReference type="OrthoDB" id="9797023at2"/>
<dbReference type="InterPro" id="IPR023188">
    <property type="entry name" value="DPS_DNA-bd_CS"/>
</dbReference>
<comment type="similarity">
    <text evidence="1 2">Belongs to the Dps family.</text>
</comment>
<dbReference type="PRINTS" id="PR01346">
    <property type="entry name" value="HELNAPAPROT"/>
</dbReference>
<dbReference type="RefSeq" id="WP_155215788.1">
    <property type="nucleotide sequence ID" value="NZ_WNHB01000001.1"/>
</dbReference>
<dbReference type="Pfam" id="PF00210">
    <property type="entry name" value="Ferritin"/>
    <property type="match status" value="1"/>
</dbReference>
<evidence type="ECO:0000256" key="2">
    <source>
        <dbReference type="RuleBase" id="RU003875"/>
    </source>
</evidence>
<dbReference type="InterPro" id="IPR009078">
    <property type="entry name" value="Ferritin-like_SF"/>
</dbReference>
<dbReference type="PANTHER" id="PTHR42932">
    <property type="entry name" value="GENERAL STRESS PROTEIN 20U"/>
    <property type="match status" value="1"/>
</dbReference>
<comment type="caution">
    <text evidence="4">The sequence shown here is derived from an EMBL/GenBank/DDBJ whole genome shotgun (WGS) entry which is preliminary data.</text>
</comment>
<dbReference type="Gene3D" id="1.20.1260.10">
    <property type="match status" value="1"/>
</dbReference>
<dbReference type="GO" id="GO:0008199">
    <property type="term" value="F:ferric iron binding"/>
    <property type="evidence" value="ECO:0007669"/>
    <property type="project" value="InterPro"/>
</dbReference>
<reference evidence="4 5" key="1">
    <citation type="submission" date="2019-11" db="EMBL/GenBank/DDBJ databases">
        <title>Terrilactibacillus tamarindus sp. nov. BCM23-1 isolated from bark of Tamarindus indica.</title>
        <authorList>
            <person name="Kingkaew E."/>
            <person name="Tanasupawat S."/>
        </authorList>
    </citation>
    <scope>NUCLEOTIDE SEQUENCE [LARGE SCALE GENOMIC DNA]</scope>
    <source>
        <strain evidence="4 5">BCM23-1</strain>
    </source>
</reference>